<name>A0A9W6LVZ1_9MICO</name>
<dbReference type="Proteomes" id="UP001142462">
    <property type="component" value="Unassembled WGS sequence"/>
</dbReference>
<evidence type="ECO:0000313" key="2">
    <source>
        <dbReference type="EMBL" id="GLJ60640.1"/>
    </source>
</evidence>
<sequence length="105" mass="10759">MLAICGALAFGGAAHADDQPDEPSAPADVSVHVVIDGSRCGPVMRVPDGVAEHVRDRSKGKARPFTGGLPPAAVAGQCKAERPPEVVVERSRGRGGALVTYSLFA</sequence>
<feature type="region of interest" description="Disordered" evidence="1">
    <location>
        <begin position="53"/>
        <end position="76"/>
    </location>
</feature>
<dbReference type="AlphaFoldDB" id="A0A9W6LVZ1"/>
<evidence type="ECO:0000256" key="1">
    <source>
        <dbReference type="SAM" id="MobiDB-lite"/>
    </source>
</evidence>
<gene>
    <name evidence="2" type="ORF">GCM10017576_07690</name>
</gene>
<evidence type="ECO:0000313" key="3">
    <source>
        <dbReference type="Proteomes" id="UP001142462"/>
    </source>
</evidence>
<dbReference type="EMBL" id="BSEJ01000002">
    <property type="protein sequence ID" value="GLJ60640.1"/>
    <property type="molecule type" value="Genomic_DNA"/>
</dbReference>
<proteinExistence type="predicted"/>
<comment type="caution">
    <text evidence="2">The sequence shown here is derived from an EMBL/GenBank/DDBJ whole genome shotgun (WGS) entry which is preliminary data.</text>
</comment>
<protein>
    <submittedName>
        <fullName evidence="2">Uncharacterized protein</fullName>
    </submittedName>
</protein>
<reference evidence="2" key="1">
    <citation type="journal article" date="2014" name="Int. J. Syst. Evol. Microbiol.">
        <title>Complete genome sequence of Corynebacterium casei LMG S-19264T (=DSM 44701T), isolated from a smear-ripened cheese.</title>
        <authorList>
            <consortium name="US DOE Joint Genome Institute (JGI-PGF)"/>
            <person name="Walter F."/>
            <person name="Albersmeier A."/>
            <person name="Kalinowski J."/>
            <person name="Ruckert C."/>
        </authorList>
    </citation>
    <scope>NUCLEOTIDE SEQUENCE</scope>
    <source>
        <strain evidence="2">VKM Ac-1020</strain>
    </source>
</reference>
<accession>A0A9W6LVZ1</accession>
<keyword evidence="3" id="KW-1185">Reference proteome</keyword>
<organism evidence="2 3">
    <name type="scientific">Microbacterium barkeri</name>
    <dbReference type="NCBI Taxonomy" id="33917"/>
    <lineage>
        <taxon>Bacteria</taxon>
        <taxon>Bacillati</taxon>
        <taxon>Actinomycetota</taxon>
        <taxon>Actinomycetes</taxon>
        <taxon>Micrococcales</taxon>
        <taxon>Microbacteriaceae</taxon>
        <taxon>Microbacterium</taxon>
    </lineage>
</organism>
<reference evidence="2" key="2">
    <citation type="submission" date="2023-01" db="EMBL/GenBank/DDBJ databases">
        <authorList>
            <person name="Sun Q."/>
            <person name="Evtushenko L."/>
        </authorList>
    </citation>
    <scope>NUCLEOTIDE SEQUENCE</scope>
    <source>
        <strain evidence="2">VKM Ac-1020</strain>
    </source>
</reference>